<organism evidence="1 2">
    <name type="scientific">Gillisia lutea</name>
    <dbReference type="NCBI Taxonomy" id="2909668"/>
    <lineage>
        <taxon>Bacteria</taxon>
        <taxon>Pseudomonadati</taxon>
        <taxon>Bacteroidota</taxon>
        <taxon>Flavobacteriia</taxon>
        <taxon>Flavobacteriales</taxon>
        <taxon>Flavobacteriaceae</taxon>
        <taxon>Gillisia</taxon>
    </lineage>
</organism>
<sequence length="259" mass="29792">MITKITKTLEPETLQLLNHSLYSKITEPEHLKSFMEHHVFAVWDFMSLLKSLQEKLTKTTTPWLPIGNPEIRYLINEIVLAEETDVNMQGEHQSHFEMYLDAMKTSGASTKEINDFTAQVAHGTDIFLIIAASNLPLSIKQFLKFTFEVIAEGKPHKVAAAFTFGREGLIPDMFTSIINNVQQNFPEEDLKLFKYYFDRHIELDADEHGPMAFKMIEELCDGDAKKWQEVEEVSKQALEKRILLWNGIEEEISKTVVLS</sequence>
<dbReference type="Pfam" id="PF11251">
    <property type="entry name" value="DUF3050"/>
    <property type="match status" value="1"/>
</dbReference>
<comment type="caution">
    <text evidence="1">The sequence shown here is derived from an EMBL/GenBank/DDBJ whole genome shotgun (WGS) entry which is preliminary data.</text>
</comment>
<gene>
    <name evidence="1" type="ORF">L1I30_01100</name>
</gene>
<dbReference type="SUPFAM" id="SSF48613">
    <property type="entry name" value="Heme oxygenase-like"/>
    <property type="match status" value="1"/>
</dbReference>
<protein>
    <submittedName>
        <fullName evidence="1">DUF3050 domain-containing protein</fullName>
    </submittedName>
</protein>
<evidence type="ECO:0000313" key="1">
    <source>
        <dbReference type="EMBL" id="MCF4100250.1"/>
    </source>
</evidence>
<dbReference type="Proteomes" id="UP001179363">
    <property type="component" value="Unassembled WGS sequence"/>
</dbReference>
<dbReference type="EMBL" id="JAKGTH010000006">
    <property type="protein sequence ID" value="MCF4100250.1"/>
    <property type="molecule type" value="Genomic_DNA"/>
</dbReference>
<accession>A0ABS9EBI5</accession>
<proteinExistence type="predicted"/>
<keyword evidence="2" id="KW-1185">Reference proteome</keyword>
<dbReference type="InterPro" id="IPR024423">
    <property type="entry name" value="DUF3050"/>
</dbReference>
<evidence type="ECO:0000313" key="2">
    <source>
        <dbReference type="Proteomes" id="UP001179363"/>
    </source>
</evidence>
<dbReference type="RefSeq" id="WP_236132399.1">
    <property type="nucleotide sequence ID" value="NZ_JAKGTH010000006.1"/>
</dbReference>
<dbReference type="InterPro" id="IPR016084">
    <property type="entry name" value="Haem_Oase-like_multi-hlx"/>
</dbReference>
<name>A0ABS9EBI5_9FLAO</name>
<dbReference type="Gene3D" id="1.20.910.10">
    <property type="entry name" value="Heme oxygenase-like"/>
    <property type="match status" value="1"/>
</dbReference>
<reference evidence="1" key="1">
    <citation type="submission" date="2022-01" db="EMBL/GenBank/DDBJ databases">
        <title>Gillisia lutea sp. nov., isolated from marine plastic residues from the Malvarosa beach (Valencia, Spain).</title>
        <authorList>
            <person name="Vidal-Verdu A."/>
            <person name="Molina-Menor E."/>
            <person name="Satari L."/>
            <person name="Pascual J."/>
            <person name="Pereto J."/>
            <person name="Porcar M."/>
        </authorList>
    </citation>
    <scope>NUCLEOTIDE SEQUENCE</scope>
    <source>
        <strain evidence="1">M10.2A</strain>
    </source>
</reference>